<reference evidence="1 2" key="1">
    <citation type="submission" date="2019-02" db="EMBL/GenBank/DDBJ databases">
        <title>Genome sequencing of the rare red list fungi Phellinidium pouzarii.</title>
        <authorList>
            <person name="Buettner E."/>
            <person name="Kellner H."/>
        </authorList>
    </citation>
    <scope>NUCLEOTIDE SEQUENCE [LARGE SCALE GENOMIC DNA]</scope>
    <source>
        <strain evidence="1 2">DSM 108285</strain>
    </source>
</reference>
<protein>
    <recommendedName>
        <fullName evidence="3">Coproporphyrinogen oxidase</fullName>
    </recommendedName>
</protein>
<dbReference type="EMBL" id="SGPK01000229">
    <property type="protein sequence ID" value="THH05904.1"/>
    <property type="molecule type" value="Genomic_DNA"/>
</dbReference>
<comment type="caution">
    <text evidence="1">The sequence shown here is derived from an EMBL/GenBank/DDBJ whole genome shotgun (WGS) entry which is preliminary data.</text>
</comment>
<keyword evidence="2" id="KW-1185">Reference proteome</keyword>
<dbReference type="OrthoDB" id="15318at2759"/>
<dbReference type="InterPro" id="IPR036406">
    <property type="entry name" value="Coprogen_oxidase_aer_sf"/>
</dbReference>
<dbReference type="Gene3D" id="3.40.1500.10">
    <property type="entry name" value="Coproporphyrinogen III oxidase, aerobic"/>
    <property type="match status" value="1"/>
</dbReference>
<organism evidence="1 2">
    <name type="scientific">Phellinidium pouzarii</name>
    <dbReference type="NCBI Taxonomy" id="167371"/>
    <lineage>
        <taxon>Eukaryota</taxon>
        <taxon>Fungi</taxon>
        <taxon>Dikarya</taxon>
        <taxon>Basidiomycota</taxon>
        <taxon>Agaricomycotina</taxon>
        <taxon>Agaricomycetes</taxon>
        <taxon>Hymenochaetales</taxon>
        <taxon>Hymenochaetaceae</taxon>
        <taxon>Phellinidium</taxon>
    </lineage>
</organism>
<dbReference type="AlphaFoldDB" id="A0A4S4L3K6"/>
<evidence type="ECO:0000313" key="2">
    <source>
        <dbReference type="Proteomes" id="UP000308199"/>
    </source>
</evidence>
<dbReference type="GO" id="GO:0006779">
    <property type="term" value="P:porphyrin-containing compound biosynthetic process"/>
    <property type="evidence" value="ECO:0007669"/>
    <property type="project" value="InterPro"/>
</dbReference>
<dbReference type="SUPFAM" id="SSF102886">
    <property type="entry name" value="Coproporphyrinogen III oxidase"/>
    <property type="match status" value="1"/>
</dbReference>
<dbReference type="Proteomes" id="UP000308199">
    <property type="component" value="Unassembled WGS sequence"/>
</dbReference>
<evidence type="ECO:0008006" key="3">
    <source>
        <dbReference type="Google" id="ProtNLM"/>
    </source>
</evidence>
<name>A0A4S4L3K6_9AGAM</name>
<feature type="non-terminal residue" evidence="1">
    <location>
        <position position="47"/>
    </location>
</feature>
<proteinExistence type="predicted"/>
<accession>A0A4S4L3K6</accession>
<gene>
    <name evidence="1" type="ORF">EW145_g4454</name>
</gene>
<evidence type="ECO:0000313" key="1">
    <source>
        <dbReference type="EMBL" id="THH05904.1"/>
    </source>
</evidence>
<dbReference type="GO" id="GO:0004109">
    <property type="term" value="F:coproporphyrinogen oxidase activity"/>
    <property type="evidence" value="ECO:0007669"/>
    <property type="project" value="InterPro"/>
</dbReference>
<sequence>MSAESKPMRDRMSEYILSLQDTIVAALEAVEPNAPKFKRDSWLRAEG</sequence>